<dbReference type="FunFam" id="1.10.10.10:FF:000001">
    <property type="entry name" value="LysR family transcriptional regulator"/>
    <property type="match status" value="1"/>
</dbReference>
<dbReference type="PATRIC" id="fig|649747.3.peg.1176"/>
<evidence type="ECO:0000313" key="7">
    <source>
        <dbReference type="Proteomes" id="UP000016511"/>
    </source>
</evidence>
<organism evidence="6 7">
    <name type="scientific">Aneurinibacillus aneurinilyticus ATCC 12856</name>
    <dbReference type="NCBI Taxonomy" id="649747"/>
    <lineage>
        <taxon>Bacteria</taxon>
        <taxon>Bacillati</taxon>
        <taxon>Bacillota</taxon>
        <taxon>Bacilli</taxon>
        <taxon>Bacillales</taxon>
        <taxon>Paenibacillaceae</taxon>
        <taxon>Aneurinibacillus group</taxon>
        <taxon>Aneurinibacillus</taxon>
    </lineage>
</organism>
<dbReference type="PANTHER" id="PTHR30126">
    <property type="entry name" value="HTH-TYPE TRANSCRIPTIONAL REGULATOR"/>
    <property type="match status" value="1"/>
</dbReference>
<keyword evidence="4" id="KW-0804">Transcription</keyword>
<dbReference type="PRINTS" id="PR00039">
    <property type="entry name" value="HTHLYSR"/>
</dbReference>
<protein>
    <submittedName>
        <fullName evidence="6">LysR substrate binding domain protein</fullName>
    </submittedName>
</protein>
<evidence type="ECO:0000313" key="6">
    <source>
        <dbReference type="EMBL" id="ERI10599.1"/>
    </source>
</evidence>
<feature type="domain" description="HTH lysR-type" evidence="5">
    <location>
        <begin position="18"/>
        <end position="75"/>
    </location>
</feature>
<dbReference type="InterPro" id="IPR036390">
    <property type="entry name" value="WH_DNA-bd_sf"/>
</dbReference>
<comment type="caution">
    <text evidence="6">The sequence shown here is derived from an EMBL/GenBank/DDBJ whole genome shotgun (WGS) entry which is preliminary data.</text>
</comment>
<gene>
    <name evidence="6" type="ORF">HMPREF0083_01302</name>
</gene>
<dbReference type="eggNOG" id="COG0583">
    <property type="taxonomic scope" value="Bacteria"/>
</dbReference>
<dbReference type="GO" id="GO:0000976">
    <property type="term" value="F:transcription cis-regulatory region binding"/>
    <property type="evidence" value="ECO:0007669"/>
    <property type="project" value="TreeGrafter"/>
</dbReference>
<dbReference type="Pfam" id="PF03466">
    <property type="entry name" value="LysR_substrate"/>
    <property type="match status" value="1"/>
</dbReference>
<dbReference type="GO" id="GO:0003700">
    <property type="term" value="F:DNA-binding transcription factor activity"/>
    <property type="evidence" value="ECO:0007669"/>
    <property type="project" value="InterPro"/>
</dbReference>
<evidence type="ECO:0000256" key="4">
    <source>
        <dbReference type="ARBA" id="ARBA00023163"/>
    </source>
</evidence>
<accession>U1WPQ9</accession>
<evidence type="ECO:0000256" key="2">
    <source>
        <dbReference type="ARBA" id="ARBA00023015"/>
    </source>
</evidence>
<dbReference type="Gene3D" id="1.10.10.10">
    <property type="entry name" value="Winged helix-like DNA-binding domain superfamily/Winged helix DNA-binding domain"/>
    <property type="match status" value="1"/>
</dbReference>
<dbReference type="Gene3D" id="3.40.190.290">
    <property type="match status" value="1"/>
</dbReference>
<dbReference type="SUPFAM" id="SSF46785">
    <property type="entry name" value="Winged helix' DNA-binding domain"/>
    <property type="match status" value="1"/>
</dbReference>
<keyword evidence="2" id="KW-0805">Transcription regulation</keyword>
<evidence type="ECO:0000256" key="1">
    <source>
        <dbReference type="ARBA" id="ARBA00009437"/>
    </source>
</evidence>
<dbReference type="PANTHER" id="PTHR30126:SF40">
    <property type="entry name" value="HTH-TYPE TRANSCRIPTIONAL REGULATOR GLTR"/>
    <property type="match status" value="1"/>
</dbReference>
<dbReference type="AlphaFoldDB" id="U1WPQ9"/>
<keyword evidence="3" id="KW-0238">DNA-binding</keyword>
<dbReference type="HOGENOM" id="CLU_039613_6_1_9"/>
<evidence type="ECO:0000259" key="5">
    <source>
        <dbReference type="PROSITE" id="PS50931"/>
    </source>
</evidence>
<keyword evidence="7" id="KW-1185">Reference proteome</keyword>
<sequence length="321" mass="36970">MILIYIINFFDKDRRTYMDFEQLRTFVVVARNKSFSKTADALHLVQSTVSSRIQGLEAEIGKPLFIRDRRRVKLTEAGHAFLPYAERLLLLNEESLTKIRSLKTYEDQLSIGATDSLWKYVLCPVLETFFVRYPSVSLKTKTGHSWDIVHHLIDGVVQLGFVYLPQSIPGFEIIPFYEEEIVLVAHPEHEATQCDIVSPEVLARLPLLYLDWGNPFHEWICGMLPPEYVPHLRIDNVSLFLALMQKNVGMGFIIKSAVEEELKKGRLKEICLAGGMTPPKRAAYIMVQKEHLQRPSIQNWMRTMEEQNIFPTLPSTQKAPL</sequence>
<evidence type="ECO:0000256" key="3">
    <source>
        <dbReference type="ARBA" id="ARBA00023125"/>
    </source>
</evidence>
<dbReference type="SUPFAM" id="SSF53850">
    <property type="entry name" value="Periplasmic binding protein-like II"/>
    <property type="match status" value="1"/>
</dbReference>
<comment type="similarity">
    <text evidence="1">Belongs to the LysR transcriptional regulatory family.</text>
</comment>
<reference evidence="6 7" key="1">
    <citation type="submission" date="2013-08" db="EMBL/GenBank/DDBJ databases">
        <authorList>
            <person name="Weinstock G."/>
            <person name="Sodergren E."/>
            <person name="Wylie T."/>
            <person name="Fulton L."/>
            <person name="Fulton R."/>
            <person name="Fronick C."/>
            <person name="O'Laughlin M."/>
            <person name="Godfrey J."/>
            <person name="Miner T."/>
            <person name="Herter B."/>
            <person name="Appelbaum E."/>
            <person name="Cordes M."/>
            <person name="Lek S."/>
            <person name="Wollam A."/>
            <person name="Pepin K.H."/>
            <person name="Palsikar V.B."/>
            <person name="Mitreva M."/>
            <person name="Wilson R.K."/>
        </authorList>
    </citation>
    <scope>NUCLEOTIDE SEQUENCE [LARGE SCALE GENOMIC DNA]</scope>
    <source>
        <strain evidence="6 7">ATCC 12856</strain>
    </source>
</reference>
<dbReference type="CDD" id="cd05466">
    <property type="entry name" value="PBP2_LTTR_substrate"/>
    <property type="match status" value="1"/>
</dbReference>
<dbReference type="PROSITE" id="PS50931">
    <property type="entry name" value="HTH_LYSR"/>
    <property type="match status" value="1"/>
</dbReference>
<dbReference type="EMBL" id="AWSJ01000089">
    <property type="protein sequence ID" value="ERI10599.1"/>
    <property type="molecule type" value="Genomic_DNA"/>
</dbReference>
<dbReference type="Proteomes" id="UP000016511">
    <property type="component" value="Unassembled WGS sequence"/>
</dbReference>
<dbReference type="STRING" id="649747.HMPREF0083_01302"/>
<dbReference type="InterPro" id="IPR036388">
    <property type="entry name" value="WH-like_DNA-bd_sf"/>
</dbReference>
<dbReference type="InterPro" id="IPR000847">
    <property type="entry name" value="LysR_HTH_N"/>
</dbReference>
<dbReference type="Pfam" id="PF00126">
    <property type="entry name" value="HTH_1"/>
    <property type="match status" value="1"/>
</dbReference>
<dbReference type="InterPro" id="IPR005119">
    <property type="entry name" value="LysR_subst-bd"/>
</dbReference>
<name>U1WPQ9_ANEAE</name>
<proteinExistence type="inferred from homology"/>